<dbReference type="AlphaFoldDB" id="A0A4Y8ABM0"/>
<evidence type="ECO:0000313" key="3">
    <source>
        <dbReference type="Proteomes" id="UP000297248"/>
    </source>
</evidence>
<reference evidence="2 3" key="1">
    <citation type="journal article" date="2016" name="Int. J. Syst. Evol. Microbiol.">
        <title>Proposal of Mucilaginibacter phyllosphaerae sp. nov. isolated from the phyllosphere of Galium album.</title>
        <authorList>
            <person name="Aydogan E.L."/>
            <person name="Busse H.J."/>
            <person name="Moser G."/>
            <person name="Muller C."/>
            <person name="Kampfer P."/>
            <person name="Glaeser S.P."/>
        </authorList>
    </citation>
    <scope>NUCLEOTIDE SEQUENCE [LARGE SCALE GENOMIC DNA]</scope>
    <source>
        <strain evidence="2 3">PP-F2FG21</strain>
    </source>
</reference>
<dbReference type="EMBL" id="SNQG01000004">
    <property type="protein sequence ID" value="TEW65890.1"/>
    <property type="molecule type" value="Genomic_DNA"/>
</dbReference>
<accession>A0A4Y8ABM0</accession>
<name>A0A4Y8ABM0_9SPHI</name>
<evidence type="ECO:0000313" key="2">
    <source>
        <dbReference type="EMBL" id="TEW65890.1"/>
    </source>
</evidence>
<protein>
    <submittedName>
        <fullName evidence="2">Uncharacterized protein</fullName>
    </submittedName>
</protein>
<organism evidence="2 3">
    <name type="scientific">Mucilaginibacter phyllosphaerae</name>
    <dbReference type="NCBI Taxonomy" id="1812349"/>
    <lineage>
        <taxon>Bacteria</taxon>
        <taxon>Pseudomonadati</taxon>
        <taxon>Bacteroidota</taxon>
        <taxon>Sphingobacteriia</taxon>
        <taxon>Sphingobacteriales</taxon>
        <taxon>Sphingobacteriaceae</taxon>
        <taxon>Mucilaginibacter</taxon>
    </lineage>
</organism>
<dbReference type="Proteomes" id="UP000583101">
    <property type="component" value="Unassembled WGS sequence"/>
</dbReference>
<reference evidence="2" key="2">
    <citation type="submission" date="2019-03" db="EMBL/GenBank/DDBJ databases">
        <authorList>
            <person name="Yan Y.-Q."/>
            <person name="Du Z.-J."/>
        </authorList>
    </citation>
    <scope>NUCLEOTIDE SEQUENCE</scope>
    <source>
        <strain evidence="2">PP-F2FG21</strain>
    </source>
</reference>
<reference evidence="1 4" key="3">
    <citation type="submission" date="2020-08" db="EMBL/GenBank/DDBJ databases">
        <title>Genomic Encyclopedia of Type Strains, Phase IV (KMG-IV): sequencing the most valuable type-strain genomes for metagenomic binning, comparative biology and taxonomic classification.</title>
        <authorList>
            <person name="Goeker M."/>
        </authorList>
    </citation>
    <scope>NUCLEOTIDE SEQUENCE [LARGE SCALE GENOMIC DNA]</scope>
    <source>
        <strain evidence="1 4">DSM 100995</strain>
    </source>
</reference>
<keyword evidence="4" id="KW-1185">Reference proteome</keyword>
<gene>
    <name evidence="2" type="ORF">E2R65_12205</name>
    <name evidence="1" type="ORF">GGR35_001918</name>
</gene>
<dbReference type="OrthoDB" id="9941075at2"/>
<dbReference type="RefSeq" id="WP_134336756.1">
    <property type="nucleotide sequence ID" value="NZ_BMCZ01000002.1"/>
</dbReference>
<evidence type="ECO:0000313" key="1">
    <source>
        <dbReference type="EMBL" id="MBB3969315.1"/>
    </source>
</evidence>
<comment type="caution">
    <text evidence="2">The sequence shown here is derived from an EMBL/GenBank/DDBJ whole genome shotgun (WGS) entry which is preliminary data.</text>
</comment>
<sequence length="148" mass="17034">MEVTELKKLRDKCILFNQFMLERGAIPKELVGAYTESNRLLESAYQEGKIKPLRAASNDIDDQVIRHMPSSMALELKSFFKAKLGIDLDIFEKARLKSIEKVLKKGKINNPQEYELLLNRVDEVHLAVSKAEEIERLNNLLITYDKGK</sequence>
<dbReference type="Proteomes" id="UP000297248">
    <property type="component" value="Unassembled WGS sequence"/>
</dbReference>
<evidence type="ECO:0000313" key="4">
    <source>
        <dbReference type="Proteomes" id="UP000583101"/>
    </source>
</evidence>
<dbReference type="EMBL" id="JACIEG010000003">
    <property type="protein sequence ID" value="MBB3969315.1"/>
    <property type="molecule type" value="Genomic_DNA"/>
</dbReference>
<proteinExistence type="predicted"/>